<sequence length="162" mass="18225">MSQLAFGTNVGVTVKPMLNEYDYESAILKLNSLQSNAVTIKMIRKERLANQGRNLVEMVQFMNHCGLKAEDIDALNVIHVSGTKGKGSTCAFTESILRRLGYKTGFYRLLHVCIAFEDHLFSSVVVPVVLLWLVKPQLSEENERKLEKPVKALLLSDNDLRC</sequence>
<proteinExistence type="inferred from homology"/>
<dbReference type="AlphaFoldDB" id="A0ABD6F3P0"/>
<dbReference type="PANTHER" id="PTHR11136:SF5">
    <property type="entry name" value="FOLYLPOLYGLUTAMATE SYNTHASE, MITOCHONDRIAL"/>
    <property type="match status" value="1"/>
</dbReference>
<evidence type="ECO:0000313" key="6">
    <source>
        <dbReference type="Proteomes" id="UP001608902"/>
    </source>
</evidence>
<accession>A0ABD6F3P0</accession>
<comment type="similarity">
    <text evidence="1">Belongs to the folylpolyglutamate synthase family.</text>
</comment>
<organism evidence="5 6">
    <name type="scientific">Gnathostoma spinigerum</name>
    <dbReference type="NCBI Taxonomy" id="75299"/>
    <lineage>
        <taxon>Eukaryota</taxon>
        <taxon>Metazoa</taxon>
        <taxon>Ecdysozoa</taxon>
        <taxon>Nematoda</taxon>
        <taxon>Chromadorea</taxon>
        <taxon>Rhabditida</taxon>
        <taxon>Spirurina</taxon>
        <taxon>Gnathostomatomorpha</taxon>
        <taxon>Gnathostomatoidea</taxon>
        <taxon>Gnathostomatidae</taxon>
        <taxon>Gnathostoma</taxon>
    </lineage>
</organism>
<dbReference type="Proteomes" id="UP001608902">
    <property type="component" value="Unassembled WGS sequence"/>
</dbReference>
<reference evidence="5 6" key="1">
    <citation type="submission" date="2024-08" db="EMBL/GenBank/DDBJ databases">
        <title>Gnathostoma spinigerum genome.</title>
        <authorList>
            <person name="Gonzalez-Bertolin B."/>
            <person name="Monzon S."/>
            <person name="Zaballos A."/>
            <person name="Jimenez P."/>
            <person name="Dekumyoy P."/>
            <person name="Varona S."/>
            <person name="Cuesta I."/>
            <person name="Sumanam S."/>
            <person name="Adisakwattana P."/>
            <person name="Gasser R.B."/>
            <person name="Hernandez-Gonzalez A."/>
            <person name="Young N.D."/>
            <person name="Perteguer M.J."/>
        </authorList>
    </citation>
    <scope>NUCLEOTIDE SEQUENCE [LARGE SCALE GENOMIC DNA]</scope>
    <source>
        <strain evidence="5">AL3</strain>
        <tissue evidence="5">Liver</tissue>
    </source>
</reference>
<dbReference type="PANTHER" id="PTHR11136">
    <property type="entry name" value="FOLYLPOLYGLUTAMATE SYNTHASE-RELATED"/>
    <property type="match status" value="1"/>
</dbReference>
<dbReference type="GO" id="GO:0016881">
    <property type="term" value="F:acid-amino acid ligase activity"/>
    <property type="evidence" value="ECO:0007669"/>
    <property type="project" value="UniProtKB-ARBA"/>
</dbReference>
<evidence type="ECO:0000256" key="1">
    <source>
        <dbReference type="ARBA" id="ARBA00008276"/>
    </source>
</evidence>
<evidence type="ECO:0000256" key="3">
    <source>
        <dbReference type="ARBA" id="ARBA00022741"/>
    </source>
</evidence>
<evidence type="ECO:0008006" key="7">
    <source>
        <dbReference type="Google" id="ProtNLM"/>
    </source>
</evidence>
<protein>
    <recommendedName>
        <fullName evidence="7">Folylpoly-gamma-glutamate synthetase</fullName>
    </recommendedName>
</protein>
<gene>
    <name evidence="5" type="ORF">AB6A40_010941</name>
</gene>
<keyword evidence="2" id="KW-0436">Ligase</keyword>
<dbReference type="InterPro" id="IPR036565">
    <property type="entry name" value="Mur-like_cat_sf"/>
</dbReference>
<dbReference type="SUPFAM" id="SSF53623">
    <property type="entry name" value="MurD-like peptide ligases, catalytic domain"/>
    <property type="match status" value="1"/>
</dbReference>
<dbReference type="InterPro" id="IPR018109">
    <property type="entry name" value="Folylpolyglutamate_synth_CS"/>
</dbReference>
<dbReference type="Gene3D" id="3.40.1190.10">
    <property type="entry name" value="Mur-like, catalytic domain"/>
    <property type="match status" value="1"/>
</dbReference>
<dbReference type="EMBL" id="JBGFUD010016017">
    <property type="protein sequence ID" value="MFH4984232.1"/>
    <property type="molecule type" value="Genomic_DNA"/>
</dbReference>
<evidence type="ECO:0000313" key="5">
    <source>
        <dbReference type="EMBL" id="MFH4984232.1"/>
    </source>
</evidence>
<comment type="caution">
    <text evidence="5">The sequence shown here is derived from an EMBL/GenBank/DDBJ whole genome shotgun (WGS) entry which is preliminary data.</text>
</comment>
<dbReference type="PROSITE" id="PS01011">
    <property type="entry name" value="FOLYLPOLYGLU_SYNT_1"/>
    <property type="match status" value="1"/>
</dbReference>
<name>A0ABD6F3P0_9BILA</name>
<keyword evidence="3" id="KW-0547">Nucleotide-binding</keyword>
<evidence type="ECO:0000256" key="2">
    <source>
        <dbReference type="ARBA" id="ARBA00022598"/>
    </source>
</evidence>
<keyword evidence="4" id="KW-0067">ATP-binding</keyword>
<evidence type="ECO:0000256" key="4">
    <source>
        <dbReference type="ARBA" id="ARBA00022840"/>
    </source>
</evidence>
<dbReference type="GO" id="GO:0009396">
    <property type="term" value="P:folic acid-containing compound biosynthetic process"/>
    <property type="evidence" value="ECO:0007669"/>
    <property type="project" value="UniProtKB-ARBA"/>
</dbReference>
<dbReference type="GO" id="GO:0005524">
    <property type="term" value="F:ATP binding"/>
    <property type="evidence" value="ECO:0007669"/>
    <property type="project" value="UniProtKB-KW"/>
</dbReference>
<keyword evidence="6" id="KW-1185">Reference proteome</keyword>
<dbReference type="InterPro" id="IPR001645">
    <property type="entry name" value="Folylpolyglutamate_synth"/>
</dbReference>